<evidence type="ECO:0000256" key="2">
    <source>
        <dbReference type="ARBA" id="ARBA00001946"/>
    </source>
</evidence>
<evidence type="ECO:0000256" key="7">
    <source>
        <dbReference type="ARBA" id="ARBA00022755"/>
    </source>
</evidence>
<gene>
    <name evidence="12" type="primary">purD</name>
    <name evidence="15" type="ORF">FB460_2155</name>
</gene>
<dbReference type="RefSeq" id="WP_142094098.1">
    <property type="nucleotide sequence ID" value="NZ_BAAAMD010000002.1"/>
</dbReference>
<dbReference type="Gene3D" id="3.30.470.20">
    <property type="entry name" value="ATP-grasp fold, B domain"/>
    <property type="match status" value="1"/>
</dbReference>
<comment type="similarity">
    <text evidence="9 12">Belongs to the GARS family.</text>
</comment>
<dbReference type="InterPro" id="IPR020560">
    <property type="entry name" value="PRibGlycinamide_synth_C-dom"/>
</dbReference>
<dbReference type="InterPro" id="IPR037123">
    <property type="entry name" value="PRibGlycinamide_synth_C_sf"/>
</dbReference>
<evidence type="ECO:0000256" key="12">
    <source>
        <dbReference type="HAMAP-Rule" id="MF_00138"/>
    </source>
</evidence>
<dbReference type="InterPro" id="IPR011761">
    <property type="entry name" value="ATP-grasp"/>
</dbReference>
<dbReference type="InterPro" id="IPR016185">
    <property type="entry name" value="PreATP-grasp_dom_sf"/>
</dbReference>
<dbReference type="EC" id="6.3.4.13" evidence="4 12"/>
<dbReference type="InterPro" id="IPR020559">
    <property type="entry name" value="PRibGlycinamide_synth_CS"/>
</dbReference>
<dbReference type="EMBL" id="VFOR01000002">
    <property type="protein sequence ID" value="TQL58295.1"/>
    <property type="molecule type" value="Genomic_DNA"/>
</dbReference>
<dbReference type="GO" id="GO:0005524">
    <property type="term" value="F:ATP binding"/>
    <property type="evidence" value="ECO:0007669"/>
    <property type="project" value="UniProtKB-UniRule"/>
</dbReference>
<dbReference type="Pfam" id="PF01071">
    <property type="entry name" value="GARS_A"/>
    <property type="match status" value="1"/>
</dbReference>
<accession>A0A542ZD75</accession>
<dbReference type="GO" id="GO:0009113">
    <property type="term" value="P:purine nucleobase biosynthetic process"/>
    <property type="evidence" value="ECO:0007669"/>
    <property type="project" value="InterPro"/>
</dbReference>
<dbReference type="SUPFAM" id="SSF51246">
    <property type="entry name" value="Rudiment single hybrid motif"/>
    <property type="match status" value="1"/>
</dbReference>
<keyword evidence="7 12" id="KW-0658">Purine biosynthesis</keyword>
<dbReference type="PROSITE" id="PS50975">
    <property type="entry name" value="ATP_GRASP"/>
    <property type="match status" value="1"/>
</dbReference>
<evidence type="ECO:0000256" key="9">
    <source>
        <dbReference type="ARBA" id="ARBA00038345"/>
    </source>
</evidence>
<dbReference type="PANTHER" id="PTHR43472:SF1">
    <property type="entry name" value="PHOSPHORIBOSYLAMINE--GLYCINE LIGASE, CHLOROPLASTIC"/>
    <property type="match status" value="1"/>
</dbReference>
<comment type="catalytic activity">
    <reaction evidence="12">
        <text>5-phospho-beta-D-ribosylamine + glycine + ATP = N(1)-(5-phospho-beta-D-ribosyl)glycinamide + ADP + phosphate + H(+)</text>
        <dbReference type="Rhea" id="RHEA:17453"/>
        <dbReference type="ChEBI" id="CHEBI:15378"/>
        <dbReference type="ChEBI" id="CHEBI:30616"/>
        <dbReference type="ChEBI" id="CHEBI:43474"/>
        <dbReference type="ChEBI" id="CHEBI:57305"/>
        <dbReference type="ChEBI" id="CHEBI:58681"/>
        <dbReference type="ChEBI" id="CHEBI:143788"/>
        <dbReference type="ChEBI" id="CHEBI:456216"/>
        <dbReference type="EC" id="6.3.4.13"/>
    </reaction>
</comment>
<dbReference type="OrthoDB" id="9807240at2"/>
<dbReference type="InterPro" id="IPR000115">
    <property type="entry name" value="PRibGlycinamide_synth"/>
</dbReference>
<feature type="domain" description="ATP-grasp" evidence="14">
    <location>
        <begin position="108"/>
        <end position="304"/>
    </location>
</feature>
<dbReference type="InterPro" id="IPR013815">
    <property type="entry name" value="ATP_grasp_subdomain_1"/>
</dbReference>
<dbReference type="GO" id="GO:0006189">
    <property type="term" value="P:'de novo' IMP biosynthetic process"/>
    <property type="evidence" value="ECO:0007669"/>
    <property type="project" value="UniProtKB-UniRule"/>
</dbReference>
<dbReference type="SMART" id="SM01209">
    <property type="entry name" value="GARS_A"/>
    <property type="match status" value="1"/>
</dbReference>
<comment type="cofactor">
    <cofactor evidence="2">
        <name>Mg(2+)</name>
        <dbReference type="ChEBI" id="CHEBI:18420"/>
    </cofactor>
</comment>
<dbReference type="SUPFAM" id="SSF52440">
    <property type="entry name" value="PreATP-grasp domain"/>
    <property type="match status" value="1"/>
</dbReference>
<dbReference type="Gene3D" id="3.90.600.10">
    <property type="entry name" value="Phosphoribosylglycinamide synthetase, C-terminal domain"/>
    <property type="match status" value="1"/>
</dbReference>
<dbReference type="Pfam" id="PF02843">
    <property type="entry name" value="GARS_C"/>
    <property type="match status" value="1"/>
</dbReference>
<protein>
    <recommendedName>
        <fullName evidence="4 12">Phosphoribosylamine--glycine ligase</fullName>
        <ecNumber evidence="4 12">6.3.4.13</ecNumber>
    </recommendedName>
    <alternativeName>
        <fullName evidence="12">GARS</fullName>
    </alternativeName>
    <alternativeName>
        <fullName evidence="10 12">Glycinamide ribonucleotide synthetase</fullName>
    </alternativeName>
    <alternativeName>
        <fullName evidence="11 12">Phosphoribosylglycinamide synthetase</fullName>
    </alternativeName>
</protein>
<keyword evidence="16" id="KW-1185">Reference proteome</keyword>
<dbReference type="InterPro" id="IPR020561">
    <property type="entry name" value="PRibGlycinamid_synth_ATP-grasp"/>
</dbReference>
<name>A0A542ZD75_9ACTN</name>
<dbReference type="PROSITE" id="PS00184">
    <property type="entry name" value="GARS"/>
    <property type="match status" value="1"/>
</dbReference>
<evidence type="ECO:0000256" key="5">
    <source>
        <dbReference type="ARBA" id="ARBA00022598"/>
    </source>
</evidence>
<keyword evidence="6 13" id="KW-0547">Nucleotide-binding</keyword>
<dbReference type="PANTHER" id="PTHR43472">
    <property type="entry name" value="PHOSPHORIBOSYLAMINE--GLYCINE LIGASE"/>
    <property type="match status" value="1"/>
</dbReference>
<dbReference type="Pfam" id="PF02844">
    <property type="entry name" value="GARS_N"/>
    <property type="match status" value="1"/>
</dbReference>
<comment type="cofactor">
    <cofactor evidence="1">
        <name>Mn(2+)</name>
        <dbReference type="ChEBI" id="CHEBI:29035"/>
    </cofactor>
</comment>
<dbReference type="SUPFAM" id="SSF56059">
    <property type="entry name" value="Glutathione synthetase ATP-binding domain-like"/>
    <property type="match status" value="1"/>
</dbReference>
<evidence type="ECO:0000256" key="11">
    <source>
        <dbReference type="ARBA" id="ARBA00042864"/>
    </source>
</evidence>
<evidence type="ECO:0000313" key="15">
    <source>
        <dbReference type="EMBL" id="TQL58295.1"/>
    </source>
</evidence>
<dbReference type="Proteomes" id="UP000316196">
    <property type="component" value="Unassembled WGS sequence"/>
</dbReference>
<reference evidence="15 16" key="1">
    <citation type="submission" date="2019-06" db="EMBL/GenBank/DDBJ databases">
        <title>Sequencing the genomes of 1000 actinobacteria strains.</title>
        <authorList>
            <person name="Klenk H.-P."/>
        </authorList>
    </citation>
    <scope>NUCLEOTIDE SEQUENCE [LARGE SCALE GENOMIC DNA]</scope>
    <source>
        <strain evidence="15 16">DSM 8251</strain>
    </source>
</reference>
<evidence type="ECO:0000256" key="3">
    <source>
        <dbReference type="ARBA" id="ARBA00005174"/>
    </source>
</evidence>
<dbReference type="NCBIfam" id="TIGR00877">
    <property type="entry name" value="purD"/>
    <property type="match status" value="1"/>
</dbReference>
<evidence type="ECO:0000256" key="6">
    <source>
        <dbReference type="ARBA" id="ARBA00022741"/>
    </source>
</evidence>
<evidence type="ECO:0000256" key="8">
    <source>
        <dbReference type="ARBA" id="ARBA00022840"/>
    </source>
</evidence>
<dbReference type="Gene3D" id="3.40.50.20">
    <property type="match status" value="1"/>
</dbReference>
<evidence type="ECO:0000256" key="13">
    <source>
        <dbReference type="PROSITE-ProRule" id="PRU00409"/>
    </source>
</evidence>
<dbReference type="UniPathway" id="UPA00074">
    <property type="reaction ID" value="UER00125"/>
</dbReference>
<dbReference type="GO" id="GO:0004637">
    <property type="term" value="F:phosphoribosylamine-glycine ligase activity"/>
    <property type="evidence" value="ECO:0007669"/>
    <property type="project" value="UniProtKB-UniRule"/>
</dbReference>
<sequence>MKVLVIGSGGREHALTHFISRDPVVTEVHAAPGNPGMELNADIHPLDDITDADAIIALAKEFAIDLVVIGPEAPLVAGVADRVREAGFACFGPSEAASQLEGSKAFAKDVMAAAGVPTAESRTCRTLDEVEAAMEEFGAPYVIKEDGLANGKGVLVTKDKSAALEHAKGRETVVVEEFLDGPEVSLFVVTDGTRAVAFPPAQDYKRVGDGDTGPNTGGMGAYTPLPWAPDDLVETVTDTIVTPTLEEMKKRDAEFQGLLYVGLALTAKGPKVIEFNARFGDPETQAVLTLNATPLAQLLHAAANGDLSEYRELEQYPGAAVAVVMAANGYPEEPTTGSRIAENQFSSGSVKIFHCGTARDEEERLISASGRVMCAVGRGGSLKFSRNMVYATLRSFWLTDLFWRHDIAENAVLGQVEVPRS</sequence>
<dbReference type="GO" id="GO:0046872">
    <property type="term" value="F:metal ion binding"/>
    <property type="evidence" value="ECO:0007669"/>
    <property type="project" value="InterPro"/>
</dbReference>
<dbReference type="SMART" id="SM01210">
    <property type="entry name" value="GARS_C"/>
    <property type="match status" value="1"/>
</dbReference>
<keyword evidence="8 13" id="KW-0067">ATP-binding</keyword>
<evidence type="ECO:0000256" key="1">
    <source>
        <dbReference type="ARBA" id="ARBA00001936"/>
    </source>
</evidence>
<evidence type="ECO:0000256" key="10">
    <source>
        <dbReference type="ARBA" id="ARBA00042242"/>
    </source>
</evidence>
<comment type="caution">
    <text evidence="15">The sequence shown here is derived from an EMBL/GenBank/DDBJ whole genome shotgun (WGS) entry which is preliminary data.</text>
</comment>
<evidence type="ECO:0000313" key="16">
    <source>
        <dbReference type="Proteomes" id="UP000316196"/>
    </source>
</evidence>
<evidence type="ECO:0000259" key="14">
    <source>
        <dbReference type="PROSITE" id="PS50975"/>
    </source>
</evidence>
<evidence type="ECO:0000256" key="4">
    <source>
        <dbReference type="ARBA" id="ARBA00013255"/>
    </source>
</evidence>
<dbReference type="HAMAP" id="MF_00138">
    <property type="entry name" value="GARS"/>
    <property type="match status" value="1"/>
</dbReference>
<proteinExistence type="inferred from homology"/>
<dbReference type="InterPro" id="IPR011054">
    <property type="entry name" value="Rudment_hybrid_motif"/>
</dbReference>
<comment type="pathway">
    <text evidence="3 12">Purine metabolism; IMP biosynthesis via de novo pathway; N(1)-(5-phospho-D-ribosyl)glycinamide from 5-phospho-alpha-D-ribose 1-diphosphate: step 2/2.</text>
</comment>
<dbReference type="Gene3D" id="3.30.1490.20">
    <property type="entry name" value="ATP-grasp fold, A domain"/>
    <property type="match status" value="1"/>
</dbReference>
<organism evidence="15 16">
    <name type="scientific">Propioniferax innocua</name>
    <dbReference type="NCBI Taxonomy" id="1753"/>
    <lineage>
        <taxon>Bacteria</taxon>
        <taxon>Bacillati</taxon>
        <taxon>Actinomycetota</taxon>
        <taxon>Actinomycetes</taxon>
        <taxon>Propionibacteriales</taxon>
        <taxon>Propionibacteriaceae</taxon>
        <taxon>Propioniferax</taxon>
    </lineage>
</organism>
<dbReference type="AlphaFoldDB" id="A0A542ZD75"/>
<dbReference type="InterPro" id="IPR020562">
    <property type="entry name" value="PRibGlycinamide_synth_N"/>
</dbReference>
<keyword evidence="5 12" id="KW-0436">Ligase</keyword>